<keyword evidence="4" id="KW-0175">Coiled coil</keyword>
<evidence type="ECO:0000313" key="8">
    <source>
        <dbReference type="Proteomes" id="UP001163823"/>
    </source>
</evidence>
<dbReference type="Gene3D" id="2.60.40.790">
    <property type="match status" value="1"/>
</dbReference>
<sequence length="274" mass="31115">MAILSDYQEDKPNNNNNRVVHKNPSLPFNASLDPSNPLGFLKSAFFFVSQHSDLFKDDATDEKILSLIRSVKEKEKKVEEKRLKEEAEASAKKAAEEEKKKNLLVPNEGNGIDMENHSWGQNLHEVNVTVPVPTGTKSRFVVCEIKKNSLKVGLKGENPIIDGELFEGVKPDDCFWSLEDNKAISILMTKGKDDWWKSLFKGGPEIDVQKTEPELSKLSDLDTETRSMVEKMMFDQRQKQMGLPTSDEIKNKDMLKQFMAQNPNMDFSGAKMMM</sequence>
<organism evidence="7 8">
    <name type="scientific">Quillaja saponaria</name>
    <name type="common">Soap bark tree</name>
    <dbReference type="NCBI Taxonomy" id="32244"/>
    <lineage>
        <taxon>Eukaryota</taxon>
        <taxon>Viridiplantae</taxon>
        <taxon>Streptophyta</taxon>
        <taxon>Embryophyta</taxon>
        <taxon>Tracheophyta</taxon>
        <taxon>Spermatophyta</taxon>
        <taxon>Magnoliopsida</taxon>
        <taxon>eudicotyledons</taxon>
        <taxon>Gunneridae</taxon>
        <taxon>Pentapetalae</taxon>
        <taxon>rosids</taxon>
        <taxon>fabids</taxon>
        <taxon>Fabales</taxon>
        <taxon>Quillajaceae</taxon>
        <taxon>Quillaja</taxon>
    </lineage>
</organism>
<dbReference type="SUPFAM" id="SSF49764">
    <property type="entry name" value="HSP20-like chaperones"/>
    <property type="match status" value="1"/>
</dbReference>
<dbReference type="GO" id="GO:0006950">
    <property type="term" value="P:response to stress"/>
    <property type="evidence" value="ECO:0007669"/>
    <property type="project" value="UniProtKB-ARBA"/>
</dbReference>
<comment type="caution">
    <text evidence="7">The sequence shown here is derived from an EMBL/GenBank/DDBJ whole genome shotgun (WGS) entry which is preliminary data.</text>
</comment>
<dbReference type="Pfam" id="PF04969">
    <property type="entry name" value="CS"/>
    <property type="match status" value="1"/>
</dbReference>
<dbReference type="FunFam" id="2.60.40.790:FF:000001">
    <property type="entry name" value="Nuclear migration protein nudC"/>
    <property type="match status" value="1"/>
</dbReference>
<dbReference type="Proteomes" id="UP001163823">
    <property type="component" value="Chromosome 14"/>
</dbReference>
<evidence type="ECO:0000259" key="6">
    <source>
        <dbReference type="PROSITE" id="PS51203"/>
    </source>
</evidence>
<dbReference type="GO" id="GO:0051082">
    <property type="term" value="F:unfolded protein binding"/>
    <property type="evidence" value="ECO:0007669"/>
    <property type="project" value="TreeGrafter"/>
</dbReference>
<evidence type="ECO:0000313" key="7">
    <source>
        <dbReference type="EMBL" id="KAJ7943933.1"/>
    </source>
</evidence>
<dbReference type="KEGG" id="qsa:O6P43_033412"/>
<dbReference type="PANTHER" id="PTHR12356:SF22">
    <property type="entry name" value="PROTEIN BOBBER 2-LIKE"/>
    <property type="match status" value="1"/>
</dbReference>
<feature type="region of interest" description="Disordered" evidence="5">
    <location>
        <begin position="1"/>
        <end position="22"/>
    </location>
</feature>
<name>A0AAD7P6E0_QUISA</name>
<comment type="subcellular location">
    <subcellularLocation>
        <location evidence="1">Cytoplasmic granule</location>
    </subcellularLocation>
</comment>
<feature type="domain" description="CS" evidence="6">
    <location>
        <begin position="112"/>
        <end position="200"/>
    </location>
</feature>
<evidence type="ECO:0000256" key="4">
    <source>
        <dbReference type="SAM" id="Coils"/>
    </source>
</evidence>
<reference evidence="7" key="1">
    <citation type="journal article" date="2023" name="Science">
        <title>Elucidation of the pathway for biosynthesis of saponin adjuvants from the soapbark tree.</title>
        <authorList>
            <person name="Reed J."/>
            <person name="Orme A."/>
            <person name="El-Demerdash A."/>
            <person name="Owen C."/>
            <person name="Martin L.B.B."/>
            <person name="Misra R.C."/>
            <person name="Kikuchi S."/>
            <person name="Rejzek M."/>
            <person name="Martin A.C."/>
            <person name="Harkess A."/>
            <person name="Leebens-Mack J."/>
            <person name="Louveau T."/>
            <person name="Stephenson M.J."/>
            <person name="Osbourn A."/>
        </authorList>
    </citation>
    <scope>NUCLEOTIDE SEQUENCE</scope>
    <source>
        <strain evidence="7">S10</strain>
    </source>
</reference>
<feature type="coiled-coil region" evidence="4">
    <location>
        <begin position="68"/>
        <end position="100"/>
    </location>
</feature>
<proteinExistence type="predicted"/>
<dbReference type="AlphaFoldDB" id="A0AAD7P6E0"/>
<keyword evidence="8" id="KW-1185">Reference proteome</keyword>
<dbReference type="InterPro" id="IPR008978">
    <property type="entry name" value="HSP20-like_chaperone"/>
</dbReference>
<keyword evidence="2" id="KW-0963">Cytoplasm</keyword>
<dbReference type="InterPro" id="IPR037898">
    <property type="entry name" value="NudC_fam"/>
</dbReference>
<accession>A0AAD7P6E0</accession>
<dbReference type="EMBL" id="JARAOO010000014">
    <property type="protein sequence ID" value="KAJ7943933.1"/>
    <property type="molecule type" value="Genomic_DNA"/>
</dbReference>
<evidence type="ECO:0000256" key="5">
    <source>
        <dbReference type="SAM" id="MobiDB-lite"/>
    </source>
</evidence>
<protein>
    <submittedName>
        <fullName evidence="7">Protein BOBBER 1-like</fullName>
    </submittedName>
</protein>
<dbReference type="PANTHER" id="PTHR12356">
    <property type="entry name" value="NUCLEAR MOVEMENT PROTEIN NUDC"/>
    <property type="match status" value="1"/>
</dbReference>
<dbReference type="InterPro" id="IPR007052">
    <property type="entry name" value="CS_dom"/>
</dbReference>
<evidence type="ECO:0000256" key="2">
    <source>
        <dbReference type="ARBA" id="ARBA00022490"/>
    </source>
</evidence>
<evidence type="ECO:0000256" key="3">
    <source>
        <dbReference type="ARBA" id="ARBA00053226"/>
    </source>
</evidence>
<dbReference type="GO" id="GO:0005737">
    <property type="term" value="C:cytoplasm"/>
    <property type="evidence" value="ECO:0007669"/>
    <property type="project" value="TreeGrafter"/>
</dbReference>
<comment type="function">
    <text evidence="3">Small heat shock protein required for the establishment of auxin gradients and for patterning of the apical domain of the embryo. Involved in the specification of the cotyledon primordia. Also required for normal inflorescence and floral meristem function, normal developmental patterning and thermotolerance. Acts as a molecular chaperone.</text>
</comment>
<dbReference type="CDD" id="cd06467">
    <property type="entry name" value="p23_NUDC_like"/>
    <property type="match status" value="1"/>
</dbReference>
<dbReference type="PROSITE" id="PS51203">
    <property type="entry name" value="CS"/>
    <property type="match status" value="1"/>
</dbReference>
<dbReference type="GO" id="GO:0006457">
    <property type="term" value="P:protein folding"/>
    <property type="evidence" value="ECO:0007669"/>
    <property type="project" value="TreeGrafter"/>
</dbReference>
<evidence type="ECO:0000256" key="1">
    <source>
        <dbReference type="ARBA" id="ARBA00004463"/>
    </source>
</evidence>
<gene>
    <name evidence="7" type="ORF">O6P43_033412</name>
</gene>